<feature type="region of interest" description="Disordered" evidence="1">
    <location>
        <begin position="24"/>
        <end position="139"/>
    </location>
</feature>
<comment type="caution">
    <text evidence="3">The sequence shown here is derived from an EMBL/GenBank/DDBJ whole genome shotgun (WGS) entry which is preliminary data.</text>
</comment>
<evidence type="ECO:0000256" key="2">
    <source>
        <dbReference type="SAM" id="SignalP"/>
    </source>
</evidence>
<protein>
    <submittedName>
        <fullName evidence="3">Uncharacterized protein</fullName>
    </submittedName>
</protein>
<feature type="compositionally biased region" description="Basic and acidic residues" evidence="1">
    <location>
        <begin position="198"/>
        <end position="214"/>
    </location>
</feature>
<evidence type="ECO:0000313" key="3">
    <source>
        <dbReference type="EMBL" id="CAD5206081.1"/>
    </source>
</evidence>
<organism evidence="3 4">
    <name type="scientific">Bursaphelenchus okinawaensis</name>
    <dbReference type="NCBI Taxonomy" id="465554"/>
    <lineage>
        <taxon>Eukaryota</taxon>
        <taxon>Metazoa</taxon>
        <taxon>Ecdysozoa</taxon>
        <taxon>Nematoda</taxon>
        <taxon>Chromadorea</taxon>
        <taxon>Rhabditida</taxon>
        <taxon>Tylenchina</taxon>
        <taxon>Tylenchomorpha</taxon>
        <taxon>Aphelenchoidea</taxon>
        <taxon>Aphelenchoididae</taxon>
        <taxon>Bursaphelenchus</taxon>
    </lineage>
</organism>
<feature type="signal peptide" evidence="2">
    <location>
        <begin position="1"/>
        <end position="20"/>
    </location>
</feature>
<feature type="region of interest" description="Disordered" evidence="1">
    <location>
        <begin position="198"/>
        <end position="229"/>
    </location>
</feature>
<keyword evidence="4" id="KW-1185">Reference proteome</keyword>
<feature type="compositionally biased region" description="Basic and acidic residues" evidence="1">
    <location>
        <begin position="128"/>
        <end position="138"/>
    </location>
</feature>
<proteinExistence type="predicted"/>
<accession>A0A811JSF1</accession>
<feature type="compositionally biased region" description="Basic residues" evidence="1">
    <location>
        <begin position="86"/>
        <end position="101"/>
    </location>
</feature>
<reference evidence="3" key="1">
    <citation type="submission" date="2020-09" db="EMBL/GenBank/DDBJ databases">
        <authorList>
            <person name="Kikuchi T."/>
        </authorList>
    </citation>
    <scope>NUCLEOTIDE SEQUENCE</scope>
    <source>
        <strain evidence="3">SH1</strain>
    </source>
</reference>
<evidence type="ECO:0000313" key="4">
    <source>
        <dbReference type="Proteomes" id="UP000614601"/>
    </source>
</evidence>
<dbReference type="Proteomes" id="UP000783686">
    <property type="component" value="Unassembled WGS sequence"/>
</dbReference>
<feature type="chain" id="PRO_5035594412" evidence="2">
    <location>
        <begin position="21"/>
        <end position="229"/>
    </location>
</feature>
<feature type="compositionally biased region" description="Basic and acidic residues" evidence="1">
    <location>
        <begin position="24"/>
        <end position="33"/>
    </location>
</feature>
<sequence length="229" mass="25954">MVFYVIFSVFIFLFFSFSCGKDGQHRGLEKTPKNEGNNVPADNEKKVPSTKVVNKETGKPKTKRKTEVKKKNSDMMEDSSQSQTSKKTKKKTKSKIRKKESKPKADAILDTKKLKSPASIKKTKNVKKKEESDVKTDESTILCTPQWLIELEKRINSETKKRPKKEQKVPPEVPQKEVPLVSAIGTVAEAVQDKTQVEEEKTALDVTEKEKKQQESIYFGVPPLNPDNS</sequence>
<feature type="compositionally biased region" description="Basic and acidic residues" evidence="1">
    <location>
        <begin position="102"/>
        <end position="113"/>
    </location>
</feature>
<evidence type="ECO:0000256" key="1">
    <source>
        <dbReference type="SAM" id="MobiDB-lite"/>
    </source>
</evidence>
<name>A0A811JSF1_9BILA</name>
<feature type="region of interest" description="Disordered" evidence="1">
    <location>
        <begin position="155"/>
        <end position="177"/>
    </location>
</feature>
<keyword evidence="2" id="KW-0732">Signal</keyword>
<dbReference type="EMBL" id="CAJFCW020000001">
    <property type="protein sequence ID" value="CAG9080426.1"/>
    <property type="molecule type" value="Genomic_DNA"/>
</dbReference>
<dbReference type="AlphaFoldDB" id="A0A811JSF1"/>
<dbReference type="Proteomes" id="UP000614601">
    <property type="component" value="Unassembled WGS sequence"/>
</dbReference>
<gene>
    <name evidence="3" type="ORF">BOKJ2_LOCUS765</name>
</gene>
<dbReference type="EMBL" id="CAJFDH010000001">
    <property type="protein sequence ID" value="CAD5206081.1"/>
    <property type="molecule type" value="Genomic_DNA"/>
</dbReference>
<feature type="compositionally biased region" description="Basic and acidic residues" evidence="1">
    <location>
        <begin position="42"/>
        <end position="59"/>
    </location>
</feature>